<dbReference type="OrthoDB" id="894281at2"/>
<keyword evidence="1" id="KW-1133">Transmembrane helix</keyword>
<dbReference type="STRING" id="512763.DC20_03410"/>
<dbReference type="RefSeq" id="WP_062542551.1">
    <property type="nucleotide sequence ID" value="NZ_CP012643.1"/>
</dbReference>
<keyword evidence="1" id="KW-0472">Membrane</keyword>
<dbReference type="Proteomes" id="UP000061382">
    <property type="component" value="Chromosome"/>
</dbReference>
<dbReference type="AlphaFoldDB" id="A0A0P0CUZ2"/>
<reference evidence="2 3" key="1">
    <citation type="submission" date="2015-08" db="EMBL/GenBank/DDBJ databases">
        <title>Complete genome sequence of Rufibacter tibetensis strain 1351t, a radiation-resistant bacterium from tibet plateau.</title>
        <authorList>
            <person name="Dai J."/>
        </authorList>
    </citation>
    <scope>NUCLEOTIDE SEQUENCE [LARGE SCALE GENOMIC DNA]</scope>
    <source>
        <strain evidence="2 3">1351</strain>
    </source>
</reference>
<sequence length="208" mass="23386">MKEVLKVVLIIVFVIGAVPSHACECHLPNLSNWAPVVENYIDRASIIFIGKITPSKQEVVSVKIIDVFKGELRIDLTFEYRMNSSCISLPKEGLAIIYARYENDSTIEIPSCGITRSINNFYTCSIPNHSLLDGKLDFNTVDLVDKGEASSAPLLLKNWMIEYALLNAYRNNHRKVEEPQASGPYYLSYLAVALSIVAILVAFFRKQR</sequence>
<evidence type="ECO:0000313" key="3">
    <source>
        <dbReference type="Proteomes" id="UP000061382"/>
    </source>
</evidence>
<dbReference type="EMBL" id="CP012643">
    <property type="protein sequence ID" value="ALI98203.1"/>
    <property type="molecule type" value="Genomic_DNA"/>
</dbReference>
<protein>
    <submittedName>
        <fullName evidence="2">Uncharacterized protein</fullName>
    </submittedName>
</protein>
<keyword evidence="1" id="KW-0812">Transmembrane</keyword>
<evidence type="ECO:0000313" key="2">
    <source>
        <dbReference type="EMBL" id="ALI98203.1"/>
    </source>
</evidence>
<gene>
    <name evidence="2" type="ORF">DC20_03410</name>
</gene>
<feature type="transmembrane region" description="Helical" evidence="1">
    <location>
        <begin position="185"/>
        <end position="204"/>
    </location>
</feature>
<accession>A0A0P0CUZ2</accession>
<dbReference type="PATRIC" id="fig|512763.3.peg.758"/>
<evidence type="ECO:0000256" key="1">
    <source>
        <dbReference type="SAM" id="Phobius"/>
    </source>
</evidence>
<proteinExistence type="predicted"/>
<organism evidence="2 3">
    <name type="scientific">Rufibacter tibetensis</name>
    <dbReference type="NCBI Taxonomy" id="512763"/>
    <lineage>
        <taxon>Bacteria</taxon>
        <taxon>Pseudomonadati</taxon>
        <taxon>Bacteroidota</taxon>
        <taxon>Cytophagia</taxon>
        <taxon>Cytophagales</taxon>
        <taxon>Hymenobacteraceae</taxon>
        <taxon>Rufibacter</taxon>
    </lineage>
</organism>
<name>A0A0P0CUZ2_9BACT</name>
<keyword evidence="3" id="KW-1185">Reference proteome</keyword>
<dbReference type="KEGG" id="rti:DC20_03410"/>